<dbReference type="SUPFAM" id="SSF54106">
    <property type="entry name" value="LysM domain"/>
    <property type="match status" value="2"/>
</dbReference>
<feature type="domain" description="LysM" evidence="5">
    <location>
        <begin position="572"/>
        <end position="619"/>
    </location>
</feature>
<name>A0A6A5SFE2_9PLEO</name>
<keyword evidence="2" id="KW-0843">Virulence</keyword>
<dbReference type="Proteomes" id="UP000800038">
    <property type="component" value="Unassembled WGS sequence"/>
</dbReference>
<feature type="signal peptide" evidence="4">
    <location>
        <begin position="1"/>
        <end position="24"/>
    </location>
</feature>
<evidence type="ECO:0000259" key="5">
    <source>
        <dbReference type="PROSITE" id="PS51782"/>
    </source>
</evidence>
<dbReference type="AlphaFoldDB" id="A0A6A5SFE2"/>
<organism evidence="6 7">
    <name type="scientific">Clathrospora elynae</name>
    <dbReference type="NCBI Taxonomy" id="706981"/>
    <lineage>
        <taxon>Eukaryota</taxon>
        <taxon>Fungi</taxon>
        <taxon>Dikarya</taxon>
        <taxon>Ascomycota</taxon>
        <taxon>Pezizomycotina</taxon>
        <taxon>Dothideomycetes</taxon>
        <taxon>Pleosporomycetidae</taxon>
        <taxon>Pleosporales</taxon>
        <taxon>Diademaceae</taxon>
        <taxon>Clathrospora</taxon>
    </lineage>
</organism>
<dbReference type="PANTHER" id="PTHR34997">
    <property type="entry name" value="AM15"/>
    <property type="match status" value="1"/>
</dbReference>
<dbReference type="OrthoDB" id="5985073at2759"/>
<dbReference type="PANTHER" id="PTHR34997:SF1">
    <property type="entry name" value="PEPTIDOGLYCAN-BINDING LYSIN DOMAIN"/>
    <property type="match status" value="1"/>
</dbReference>
<feature type="compositionally biased region" description="Low complexity" evidence="3">
    <location>
        <begin position="715"/>
        <end position="734"/>
    </location>
</feature>
<dbReference type="PROSITE" id="PS51782">
    <property type="entry name" value="LYSM"/>
    <property type="match status" value="5"/>
</dbReference>
<dbReference type="InterPro" id="IPR036779">
    <property type="entry name" value="LysM_dom_sf"/>
</dbReference>
<keyword evidence="4" id="KW-0732">Signal</keyword>
<keyword evidence="7" id="KW-1185">Reference proteome</keyword>
<dbReference type="InterPro" id="IPR018392">
    <property type="entry name" value="LysM"/>
</dbReference>
<evidence type="ECO:0000313" key="6">
    <source>
        <dbReference type="EMBL" id="KAF1939361.1"/>
    </source>
</evidence>
<feature type="region of interest" description="Disordered" evidence="3">
    <location>
        <begin position="336"/>
        <end position="356"/>
    </location>
</feature>
<dbReference type="GO" id="GO:0008061">
    <property type="term" value="F:chitin binding"/>
    <property type="evidence" value="ECO:0007669"/>
    <property type="project" value="UniProtKB-KW"/>
</dbReference>
<feature type="compositionally biased region" description="Low complexity" evidence="3">
    <location>
        <begin position="629"/>
        <end position="652"/>
    </location>
</feature>
<gene>
    <name evidence="6" type="ORF">EJ02DRAFT_504871</name>
</gene>
<dbReference type="CDD" id="cd00118">
    <property type="entry name" value="LysM"/>
    <property type="match status" value="3"/>
</dbReference>
<feature type="domain" description="LysM" evidence="5">
    <location>
        <begin position="279"/>
        <end position="327"/>
    </location>
</feature>
<feature type="domain" description="LysM" evidence="5">
    <location>
        <begin position="744"/>
        <end position="791"/>
    </location>
</feature>
<dbReference type="Gene3D" id="3.10.350.10">
    <property type="entry name" value="LysM domain"/>
    <property type="match status" value="5"/>
</dbReference>
<feature type="compositionally biased region" description="Low complexity" evidence="3">
    <location>
        <begin position="336"/>
        <end position="354"/>
    </location>
</feature>
<feature type="region of interest" description="Disordered" evidence="3">
    <location>
        <begin position="629"/>
        <end position="657"/>
    </location>
</feature>
<dbReference type="SMART" id="SM00257">
    <property type="entry name" value="LysM"/>
    <property type="match status" value="4"/>
</dbReference>
<dbReference type="InterPro" id="IPR052210">
    <property type="entry name" value="LysM1-like"/>
</dbReference>
<feature type="domain" description="LysM" evidence="5">
    <location>
        <begin position="660"/>
        <end position="707"/>
    </location>
</feature>
<evidence type="ECO:0000313" key="7">
    <source>
        <dbReference type="Proteomes" id="UP000800038"/>
    </source>
</evidence>
<proteinExistence type="predicted"/>
<protein>
    <recommendedName>
        <fullName evidence="5">LysM domain-containing protein</fullName>
    </recommendedName>
</protein>
<accession>A0A6A5SFE2</accession>
<dbReference type="Pfam" id="PF01476">
    <property type="entry name" value="LysM"/>
    <property type="match status" value="2"/>
</dbReference>
<feature type="domain" description="LysM" evidence="5">
    <location>
        <begin position="367"/>
        <end position="413"/>
    </location>
</feature>
<evidence type="ECO:0000256" key="4">
    <source>
        <dbReference type="SAM" id="SignalP"/>
    </source>
</evidence>
<evidence type="ECO:0000256" key="3">
    <source>
        <dbReference type="SAM" id="MobiDB-lite"/>
    </source>
</evidence>
<sequence>MMASWRCVLGLGAFLSLSLSPVSAVKMLYDDSLPEDLDAACSTALMADVACDPLVPALRHDFYYPPATLTRMCTAGCASALESWESSVRSACGNEIVMPGEDDLDASPIVIPASRRYIYSFTCLKENDVFCGPVAALTAFFTNPGVSVFNYINELPDGAVKPADCDQCLAARLRLRSGSPYFDNPVVASESIYQTLTSSCGITGKPATTSTIDYFTSQPKPTESVCEGTMYQIQGGDDCYSISGAQSVGTAWMLSDNHLGAYCYDFPTSGSLCITNACKTVTVAANTTCKAIATDANITEPQLLAWNPVINPVCSNLDMMNGTTLCIEPPGPKLPPAQTTGVPPVTPTTAAPVPSNTAIGSEKPCGRWYEIEAGDYCNLVTLKFAISLNDFMFLNTGINSNCTNLFAQESYCIQAVGDINNYPGRPGYASVTIDPNESFTGVPFTMLPNATITLDPRPTKLPLATGVRDDCTFYFKGDEFQYSPDVFGYWSSNCEIAASTYNVDFDSFVAWNSLTTNVTDPACVFQVGLRYCGSWGLQPTQTTTEEPEPTGTETGPQPPAATHEGQPGDCDGWHVVSTSDSCQSVADNAGISLATFLAWNPAVSNDCTENFWLGQAYCTHREGQGISTTASQSTLTTASTTAKPTAPAPTHTGQPADCNKWDVVAEGDSCDSLASKNGVSVDQFYAWNPAVSKDCITNFWLGQAYCVGRSSVGGTPTTTSSKPTSSKPTAPAPTHTGQPANCNKWDVVESSDGCSSMANDNGITLDQFHSWNPAVSRDCVTNFWLGQAYCVGVSS</sequence>
<evidence type="ECO:0000256" key="1">
    <source>
        <dbReference type="ARBA" id="ARBA00022669"/>
    </source>
</evidence>
<dbReference type="EMBL" id="ML976083">
    <property type="protein sequence ID" value="KAF1939361.1"/>
    <property type="molecule type" value="Genomic_DNA"/>
</dbReference>
<feature type="region of interest" description="Disordered" evidence="3">
    <location>
        <begin position="715"/>
        <end position="742"/>
    </location>
</feature>
<evidence type="ECO:0000256" key="2">
    <source>
        <dbReference type="ARBA" id="ARBA00023026"/>
    </source>
</evidence>
<feature type="region of interest" description="Disordered" evidence="3">
    <location>
        <begin position="538"/>
        <end position="570"/>
    </location>
</feature>
<feature type="chain" id="PRO_5025574398" description="LysM domain-containing protein" evidence="4">
    <location>
        <begin position="25"/>
        <end position="795"/>
    </location>
</feature>
<feature type="compositionally biased region" description="Low complexity" evidence="3">
    <location>
        <begin position="539"/>
        <end position="555"/>
    </location>
</feature>
<reference evidence="6" key="1">
    <citation type="journal article" date="2020" name="Stud. Mycol.">
        <title>101 Dothideomycetes genomes: a test case for predicting lifestyles and emergence of pathogens.</title>
        <authorList>
            <person name="Haridas S."/>
            <person name="Albert R."/>
            <person name="Binder M."/>
            <person name="Bloem J."/>
            <person name="Labutti K."/>
            <person name="Salamov A."/>
            <person name="Andreopoulos B."/>
            <person name="Baker S."/>
            <person name="Barry K."/>
            <person name="Bills G."/>
            <person name="Bluhm B."/>
            <person name="Cannon C."/>
            <person name="Castanera R."/>
            <person name="Culley D."/>
            <person name="Daum C."/>
            <person name="Ezra D."/>
            <person name="Gonzalez J."/>
            <person name="Henrissat B."/>
            <person name="Kuo A."/>
            <person name="Liang C."/>
            <person name="Lipzen A."/>
            <person name="Lutzoni F."/>
            <person name="Magnuson J."/>
            <person name="Mondo S."/>
            <person name="Nolan M."/>
            <person name="Ohm R."/>
            <person name="Pangilinan J."/>
            <person name="Park H.-J."/>
            <person name="Ramirez L."/>
            <person name="Alfaro M."/>
            <person name="Sun H."/>
            <person name="Tritt A."/>
            <person name="Yoshinaga Y."/>
            <person name="Zwiers L.-H."/>
            <person name="Turgeon B."/>
            <person name="Goodwin S."/>
            <person name="Spatafora J."/>
            <person name="Crous P."/>
            <person name="Grigoriev I."/>
        </authorList>
    </citation>
    <scope>NUCLEOTIDE SEQUENCE</scope>
    <source>
        <strain evidence="6">CBS 161.51</strain>
    </source>
</reference>
<keyword evidence="1" id="KW-0147">Chitin-binding</keyword>